<dbReference type="AlphaFoldDB" id="A0A196SBC3"/>
<sequence>MSSRYAHAMIADRRLKNARPFLQRIEREEYTIPVANSQVLQGLYEGCYYEECVKFFNGLLPLDSTFKLLGESRGVYSALLSAYELKRYKDVLSISKIASQLQFHPSRSVLSILVNIYEKADFWKPEYDRRVEKLKAEGKTPTELQLLGILAQCRFPQLLEGSAFVCAELSAQKKGQLIMDHNGDYALNLSKFDEPVRQLRLLGALNDIAEKQKPGQNNVLHVKTIPNDKALSRMLRAELYPSILCTEHVAMT</sequence>
<name>A0A196SBC3_BLAHN</name>
<gene>
    <name evidence="1" type="ORF">AV274_4984</name>
</gene>
<proteinExistence type="predicted"/>
<organism evidence="1 2">
    <name type="scientific">Blastocystis sp. subtype 1 (strain ATCC 50177 / NandII)</name>
    <dbReference type="NCBI Taxonomy" id="478820"/>
    <lineage>
        <taxon>Eukaryota</taxon>
        <taxon>Sar</taxon>
        <taxon>Stramenopiles</taxon>
        <taxon>Bigyra</taxon>
        <taxon>Opalozoa</taxon>
        <taxon>Opalinata</taxon>
        <taxon>Blastocystidae</taxon>
        <taxon>Blastocystis</taxon>
    </lineage>
</organism>
<keyword evidence="2" id="KW-1185">Reference proteome</keyword>
<evidence type="ECO:0000313" key="1">
    <source>
        <dbReference type="EMBL" id="OAO13309.1"/>
    </source>
</evidence>
<comment type="caution">
    <text evidence="1">The sequence shown here is derived from an EMBL/GenBank/DDBJ whole genome shotgun (WGS) entry which is preliminary data.</text>
</comment>
<accession>A0A196SBC3</accession>
<dbReference type="Proteomes" id="UP000078348">
    <property type="component" value="Unassembled WGS sequence"/>
</dbReference>
<dbReference type="EMBL" id="LXWW01000421">
    <property type="protein sequence ID" value="OAO13309.1"/>
    <property type="molecule type" value="Genomic_DNA"/>
</dbReference>
<protein>
    <submittedName>
        <fullName evidence="1">Uncharacterized protein</fullName>
    </submittedName>
</protein>
<evidence type="ECO:0000313" key="2">
    <source>
        <dbReference type="Proteomes" id="UP000078348"/>
    </source>
</evidence>
<reference evidence="1 2" key="1">
    <citation type="submission" date="2016-05" db="EMBL/GenBank/DDBJ databases">
        <title>Nuclear genome of Blastocystis sp. subtype 1 NandII.</title>
        <authorList>
            <person name="Gentekaki E."/>
            <person name="Curtis B."/>
            <person name="Stairs C."/>
            <person name="Eme L."/>
            <person name="Herman E."/>
            <person name="Klimes V."/>
            <person name="Arias M.C."/>
            <person name="Elias M."/>
            <person name="Hilliou F."/>
            <person name="Klute M."/>
            <person name="Malik S.-B."/>
            <person name="Pightling A."/>
            <person name="Rachubinski R."/>
            <person name="Salas D."/>
            <person name="Schlacht A."/>
            <person name="Suga H."/>
            <person name="Archibald J."/>
            <person name="Ball S.G."/>
            <person name="Clark G."/>
            <person name="Dacks J."/>
            <person name="Van Der Giezen M."/>
            <person name="Tsaousis A."/>
            <person name="Roger A."/>
        </authorList>
    </citation>
    <scope>NUCLEOTIDE SEQUENCE [LARGE SCALE GENOMIC DNA]</scope>
    <source>
        <strain evidence="2">ATCC 50177 / NandII</strain>
    </source>
</reference>